<evidence type="ECO:0000313" key="3">
    <source>
        <dbReference type="Proteomes" id="UP000054107"/>
    </source>
</evidence>
<feature type="region of interest" description="Disordered" evidence="1">
    <location>
        <begin position="21"/>
        <end position="40"/>
    </location>
</feature>
<gene>
    <name evidence="2" type="primary">PARPA_05638.1 scaffold 18756</name>
</gene>
<dbReference type="OrthoDB" id="6359943at2759"/>
<evidence type="ECO:0000256" key="1">
    <source>
        <dbReference type="SAM" id="MobiDB-lite"/>
    </source>
</evidence>
<protein>
    <submittedName>
        <fullName evidence="2">Uncharacterized protein</fullName>
    </submittedName>
</protein>
<dbReference type="AlphaFoldDB" id="A0A0B7N0C1"/>
<evidence type="ECO:0000313" key="2">
    <source>
        <dbReference type="EMBL" id="CEP11756.1"/>
    </source>
</evidence>
<reference evidence="2 3" key="1">
    <citation type="submission" date="2014-09" db="EMBL/GenBank/DDBJ databases">
        <authorList>
            <person name="Ellenberger Sabrina"/>
        </authorList>
    </citation>
    <scope>NUCLEOTIDE SEQUENCE [LARGE SCALE GENOMIC DNA]</scope>
    <source>
        <strain evidence="2 3">CBS 412.66</strain>
    </source>
</reference>
<accession>A0A0B7N0C1</accession>
<organism evidence="2 3">
    <name type="scientific">Parasitella parasitica</name>
    <dbReference type="NCBI Taxonomy" id="35722"/>
    <lineage>
        <taxon>Eukaryota</taxon>
        <taxon>Fungi</taxon>
        <taxon>Fungi incertae sedis</taxon>
        <taxon>Mucoromycota</taxon>
        <taxon>Mucoromycotina</taxon>
        <taxon>Mucoromycetes</taxon>
        <taxon>Mucorales</taxon>
        <taxon>Mucorineae</taxon>
        <taxon>Mucoraceae</taxon>
        <taxon>Parasitella</taxon>
    </lineage>
</organism>
<keyword evidence="3" id="KW-1185">Reference proteome</keyword>
<dbReference type="EMBL" id="LN726795">
    <property type="protein sequence ID" value="CEP11756.1"/>
    <property type="molecule type" value="Genomic_DNA"/>
</dbReference>
<proteinExistence type="predicted"/>
<name>A0A0B7N0C1_9FUNG</name>
<sequence>MVQVLPINYNNEHHKQNYMSGNEYQQHSTPPPPHPLQPHQQQIPMPMPVPMINHHHHHHHPQLIHQPPSFFHPPLPPPPPQPMYPTDQAGGQYMDYAAASNGGYHPSMGYMQQGYYPADITVYVPTLHKTFALNSSILSRSPVLCQRIMEEQSNTLELDLYVHPETFDTVINHLILPLTPEYISFLANEKPQIAIELLEASEELGLEPLLNGLLVKLKRNLHSLKTAMTYIDAMEPYQPLGEEEPRRWVETLEEDIVSFMVKGLSSQLEAFSTSVKVSGNVVIGQVNACGYMPSRTPPMRGFMDLARAYSALPQHLMIRCLEHPALPVQDAIQRNLLFFYIKHPAQPVCSKSLDHCQQQQYSTFHQRPSASQLIAVMKFDKGTDTIAVVRETALKKGCWDPKLYDLHSV</sequence>
<dbReference type="Proteomes" id="UP000054107">
    <property type="component" value="Unassembled WGS sequence"/>
</dbReference>